<dbReference type="PROSITE" id="PS51257">
    <property type="entry name" value="PROKAR_LIPOPROTEIN"/>
    <property type="match status" value="1"/>
</dbReference>
<reference evidence="2 3" key="1">
    <citation type="submission" date="2017-03" db="EMBL/GenBank/DDBJ databases">
        <title>Genome sequencing of Shewanella japonica KCTC 22435.</title>
        <authorList>
            <person name="Kim K.M."/>
        </authorList>
    </citation>
    <scope>NUCLEOTIDE SEQUENCE [LARGE SCALE GENOMIC DNA]</scope>
    <source>
        <strain evidence="2 3">KCTC 22435</strain>
    </source>
</reference>
<dbReference type="RefSeq" id="WP_080914971.1">
    <property type="nucleotide sequence ID" value="NZ_CP020472.1"/>
</dbReference>
<dbReference type="EMBL" id="CP020472">
    <property type="protein sequence ID" value="ARD21166.1"/>
    <property type="molecule type" value="Genomic_DNA"/>
</dbReference>
<evidence type="ECO:0008006" key="4">
    <source>
        <dbReference type="Google" id="ProtNLM"/>
    </source>
</evidence>
<gene>
    <name evidence="2" type="ORF">SJ2017_0834</name>
</gene>
<evidence type="ECO:0000256" key="1">
    <source>
        <dbReference type="SAM" id="MobiDB-lite"/>
    </source>
</evidence>
<proteinExistence type="predicted"/>
<evidence type="ECO:0000313" key="2">
    <source>
        <dbReference type="EMBL" id="ARD21166.1"/>
    </source>
</evidence>
<sequence length="183" mass="19709">MKRKLLSALLTSSLLLIGCSDDDNTTEPVDPPVVEPPVTDPVDPPVSESVAIDEAEAVTLTLETFDTDSGTLTFTLTNDEDKAITDASSYQIMYFGYPISGSNNAKAWKRWHVSQNYSCDTSTEDACNGVLTETDIAGQYTFNATDLDLDSKAAAGAVEQYKVAILIHGAKASNEFELITAEE</sequence>
<dbReference type="Proteomes" id="UP000191820">
    <property type="component" value="Chromosome"/>
</dbReference>
<organism evidence="2 3">
    <name type="scientific">Shewanella japonica</name>
    <dbReference type="NCBI Taxonomy" id="93973"/>
    <lineage>
        <taxon>Bacteria</taxon>
        <taxon>Pseudomonadati</taxon>
        <taxon>Pseudomonadota</taxon>
        <taxon>Gammaproteobacteria</taxon>
        <taxon>Alteromonadales</taxon>
        <taxon>Shewanellaceae</taxon>
        <taxon>Shewanella</taxon>
    </lineage>
</organism>
<protein>
    <recommendedName>
        <fullName evidence="4">DUF4625 domain-containing protein</fullName>
    </recommendedName>
</protein>
<name>A0ABN4Y9R1_9GAMM</name>
<feature type="compositionally biased region" description="Pro residues" evidence="1">
    <location>
        <begin position="29"/>
        <end position="43"/>
    </location>
</feature>
<keyword evidence="3" id="KW-1185">Reference proteome</keyword>
<feature type="region of interest" description="Disordered" evidence="1">
    <location>
        <begin position="21"/>
        <end position="43"/>
    </location>
</feature>
<evidence type="ECO:0000313" key="3">
    <source>
        <dbReference type="Proteomes" id="UP000191820"/>
    </source>
</evidence>
<accession>A0ABN4Y9R1</accession>